<dbReference type="EMBL" id="JAGPXC010000001">
    <property type="protein sequence ID" value="KAH6660645.1"/>
    <property type="molecule type" value="Genomic_DNA"/>
</dbReference>
<feature type="compositionally biased region" description="Polar residues" evidence="1">
    <location>
        <begin position="9"/>
        <end position="19"/>
    </location>
</feature>
<evidence type="ECO:0000313" key="3">
    <source>
        <dbReference type="Proteomes" id="UP000758603"/>
    </source>
</evidence>
<feature type="region of interest" description="Disordered" evidence="1">
    <location>
        <begin position="1"/>
        <end position="90"/>
    </location>
</feature>
<keyword evidence="3" id="KW-1185">Reference proteome</keyword>
<reference evidence="2" key="1">
    <citation type="journal article" date="2021" name="Nat. Commun.">
        <title>Genetic determinants of endophytism in the Arabidopsis root mycobiome.</title>
        <authorList>
            <person name="Mesny F."/>
            <person name="Miyauchi S."/>
            <person name="Thiergart T."/>
            <person name="Pickel B."/>
            <person name="Atanasova L."/>
            <person name="Karlsson M."/>
            <person name="Huettel B."/>
            <person name="Barry K.W."/>
            <person name="Haridas S."/>
            <person name="Chen C."/>
            <person name="Bauer D."/>
            <person name="Andreopoulos W."/>
            <person name="Pangilinan J."/>
            <person name="LaButti K."/>
            <person name="Riley R."/>
            <person name="Lipzen A."/>
            <person name="Clum A."/>
            <person name="Drula E."/>
            <person name="Henrissat B."/>
            <person name="Kohler A."/>
            <person name="Grigoriev I.V."/>
            <person name="Martin F.M."/>
            <person name="Hacquard S."/>
        </authorList>
    </citation>
    <scope>NUCLEOTIDE SEQUENCE</scope>
    <source>
        <strain evidence="2">MPI-SDFR-AT-0073</strain>
    </source>
</reference>
<organism evidence="2 3">
    <name type="scientific">Truncatella angustata</name>
    <dbReference type="NCBI Taxonomy" id="152316"/>
    <lineage>
        <taxon>Eukaryota</taxon>
        <taxon>Fungi</taxon>
        <taxon>Dikarya</taxon>
        <taxon>Ascomycota</taxon>
        <taxon>Pezizomycotina</taxon>
        <taxon>Sordariomycetes</taxon>
        <taxon>Xylariomycetidae</taxon>
        <taxon>Amphisphaeriales</taxon>
        <taxon>Sporocadaceae</taxon>
        <taxon>Truncatella</taxon>
    </lineage>
</organism>
<dbReference type="RefSeq" id="XP_045964776.1">
    <property type="nucleotide sequence ID" value="XM_046105391.1"/>
</dbReference>
<name>A0A9P8UYV1_9PEZI</name>
<sequence>MAAPFRPTASGQELRSSRLQARHSITGPRARPQSGPDILVANLTPNPIPSSSSTPAGPHSVSRKPVSHKANPTPQVLTDQKPAVQNSNEVGIFGKVVPEIGRESHNPDIHPANPPLAAAHYNAQEPQLSHADDQLQSKPLISKIFVSPSQGRPNLRNPEARNLMGVNADDYAQIRVSYEQGNPGGGAFKWPKSFRPRMGKPKTALGMEQSSAPDAEQFTSPDGSRVRLVNTGMKFRTIHHNPSDAPDPSLAPRMYKYQSHNTAPKRPQNRIVYAWPEGATEAVEMRVNVPRKKYPQFRKIQFEEKITDQYAPVKPDDFMAVMKETPQRPLPEETYRRITQGVESAKKLPPQKVQLEDFDIYGSEDIDESDYLISKT</sequence>
<feature type="compositionally biased region" description="Polar residues" evidence="1">
    <location>
        <begin position="70"/>
        <end position="89"/>
    </location>
</feature>
<accession>A0A9P8UYV1</accession>
<gene>
    <name evidence="2" type="ORF">BKA67DRAFT_61087</name>
</gene>
<dbReference type="Proteomes" id="UP000758603">
    <property type="component" value="Unassembled WGS sequence"/>
</dbReference>
<evidence type="ECO:0000256" key="1">
    <source>
        <dbReference type="SAM" id="MobiDB-lite"/>
    </source>
</evidence>
<protein>
    <submittedName>
        <fullName evidence="2">Uncharacterized protein</fullName>
    </submittedName>
</protein>
<dbReference type="AlphaFoldDB" id="A0A9P8UYV1"/>
<proteinExistence type="predicted"/>
<comment type="caution">
    <text evidence="2">The sequence shown here is derived from an EMBL/GenBank/DDBJ whole genome shotgun (WGS) entry which is preliminary data.</text>
</comment>
<evidence type="ECO:0000313" key="2">
    <source>
        <dbReference type="EMBL" id="KAH6660645.1"/>
    </source>
</evidence>
<dbReference type="GeneID" id="70134282"/>